<dbReference type="PROSITE" id="PS50885">
    <property type="entry name" value="HAMP"/>
    <property type="match status" value="1"/>
</dbReference>
<dbReference type="SMART" id="SM00304">
    <property type="entry name" value="HAMP"/>
    <property type="match status" value="1"/>
</dbReference>
<dbReference type="SMART" id="SM00387">
    <property type="entry name" value="HATPase_c"/>
    <property type="match status" value="1"/>
</dbReference>
<feature type="domain" description="Histidine kinase" evidence="15">
    <location>
        <begin position="239"/>
        <end position="455"/>
    </location>
</feature>
<keyword evidence="7 14" id="KW-0812">Transmembrane</keyword>
<evidence type="ECO:0000256" key="1">
    <source>
        <dbReference type="ARBA" id="ARBA00000085"/>
    </source>
</evidence>
<dbReference type="InterPro" id="IPR003661">
    <property type="entry name" value="HisK_dim/P_dom"/>
</dbReference>
<evidence type="ECO:0000256" key="12">
    <source>
        <dbReference type="ARBA" id="ARBA00023012"/>
    </source>
</evidence>
<keyword evidence="12" id="KW-0902">Two-component regulatory system</keyword>
<proteinExistence type="predicted"/>
<keyword evidence="10" id="KW-0067">ATP-binding</keyword>
<comment type="catalytic activity">
    <reaction evidence="1">
        <text>ATP + protein L-histidine = ADP + protein N-phospho-L-histidine.</text>
        <dbReference type="EC" id="2.7.13.3"/>
    </reaction>
</comment>
<evidence type="ECO:0000256" key="9">
    <source>
        <dbReference type="ARBA" id="ARBA00022777"/>
    </source>
</evidence>
<dbReference type="CDD" id="cd06225">
    <property type="entry name" value="HAMP"/>
    <property type="match status" value="1"/>
</dbReference>
<feature type="transmembrane region" description="Helical" evidence="14">
    <location>
        <begin position="153"/>
        <end position="170"/>
    </location>
</feature>
<evidence type="ECO:0000256" key="6">
    <source>
        <dbReference type="ARBA" id="ARBA00022679"/>
    </source>
</evidence>
<dbReference type="Gene3D" id="1.10.287.130">
    <property type="match status" value="1"/>
</dbReference>
<feature type="transmembrane region" description="Helical" evidence="14">
    <location>
        <begin position="7"/>
        <end position="28"/>
    </location>
</feature>
<keyword evidence="5" id="KW-0597">Phosphoprotein</keyword>
<dbReference type="Gene3D" id="3.30.565.10">
    <property type="entry name" value="Histidine kinase-like ATPase, C-terminal domain"/>
    <property type="match status" value="1"/>
</dbReference>
<feature type="domain" description="HAMP" evidence="16">
    <location>
        <begin position="172"/>
        <end position="224"/>
    </location>
</feature>
<dbReference type="InterPro" id="IPR050398">
    <property type="entry name" value="HssS/ArlS-like"/>
</dbReference>
<dbReference type="EC" id="2.7.13.3" evidence="3"/>
<comment type="subcellular location">
    <subcellularLocation>
        <location evidence="2">Cell membrane</location>
        <topology evidence="2">Multi-pass membrane protein</topology>
    </subcellularLocation>
</comment>
<name>A0A917HAY0_9BACL</name>
<dbReference type="InterPro" id="IPR036890">
    <property type="entry name" value="HATPase_C_sf"/>
</dbReference>
<keyword evidence="8" id="KW-0547">Nucleotide-binding</keyword>
<evidence type="ECO:0000256" key="13">
    <source>
        <dbReference type="ARBA" id="ARBA00023136"/>
    </source>
</evidence>
<keyword evidence="11 14" id="KW-1133">Transmembrane helix</keyword>
<keyword evidence="13 14" id="KW-0472">Membrane</keyword>
<dbReference type="InterPro" id="IPR005467">
    <property type="entry name" value="His_kinase_dom"/>
</dbReference>
<dbReference type="Gene3D" id="6.10.340.10">
    <property type="match status" value="1"/>
</dbReference>
<dbReference type="SUPFAM" id="SSF55874">
    <property type="entry name" value="ATPase domain of HSP90 chaperone/DNA topoisomerase II/histidine kinase"/>
    <property type="match status" value="1"/>
</dbReference>
<dbReference type="Pfam" id="PF00512">
    <property type="entry name" value="HisKA"/>
    <property type="match status" value="1"/>
</dbReference>
<evidence type="ECO:0000259" key="15">
    <source>
        <dbReference type="PROSITE" id="PS50109"/>
    </source>
</evidence>
<dbReference type="PANTHER" id="PTHR45528">
    <property type="entry name" value="SENSOR HISTIDINE KINASE CPXA"/>
    <property type="match status" value="1"/>
</dbReference>
<dbReference type="PROSITE" id="PS50109">
    <property type="entry name" value="HIS_KIN"/>
    <property type="match status" value="1"/>
</dbReference>
<evidence type="ECO:0000256" key="3">
    <source>
        <dbReference type="ARBA" id="ARBA00012438"/>
    </source>
</evidence>
<dbReference type="GO" id="GO:0005524">
    <property type="term" value="F:ATP binding"/>
    <property type="evidence" value="ECO:0007669"/>
    <property type="project" value="UniProtKB-KW"/>
</dbReference>
<organism evidence="17 18">
    <name type="scientific">Paenibacillus radicis</name>
    <name type="common">ex Gao et al. 2016</name>
    <dbReference type="NCBI Taxonomy" id="1737354"/>
    <lineage>
        <taxon>Bacteria</taxon>
        <taxon>Bacillati</taxon>
        <taxon>Bacillota</taxon>
        <taxon>Bacilli</taxon>
        <taxon>Bacillales</taxon>
        <taxon>Paenibacillaceae</taxon>
        <taxon>Paenibacillus</taxon>
    </lineage>
</organism>
<evidence type="ECO:0000256" key="11">
    <source>
        <dbReference type="ARBA" id="ARBA00022989"/>
    </source>
</evidence>
<keyword evidence="18" id="KW-1185">Reference proteome</keyword>
<dbReference type="SUPFAM" id="SSF47384">
    <property type="entry name" value="Homodimeric domain of signal transducing histidine kinase"/>
    <property type="match status" value="1"/>
</dbReference>
<dbReference type="InterPro" id="IPR004358">
    <property type="entry name" value="Sig_transdc_His_kin-like_C"/>
</dbReference>
<dbReference type="Pfam" id="PF02518">
    <property type="entry name" value="HATPase_c"/>
    <property type="match status" value="1"/>
</dbReference>
<evidence type="ECO:0000256" key="10">
    <source>
        <dbReference type="ARBA" id="ARBA00022840"/>
    </source>
</evidence>
<evidence type="ECO:0000256" key="8">
    <source>
        <dbReference type="ARBA" id="ARBA00022741"/>
    </source>
</evidence>
<dbReference type="Pfam" id="PF00672">
    <property type="entry name" value="HAMP"/>
    <property type="match status" value="1"/>
</dbReference>
<gene>
    <name evidence="17" type="ORF">GCM10010918_31910</name>
</gene>
<dbReference type="CDD" id="cd00082">
    <property type="entry name" value="HisKA"/>
    <property type="match status" value="1"/>
</dbReference>
<evidence type="ECO:0000313" key="18">
    <source>
        <dbReference type="Proteomes" id="UP000600247"/>
    </source>
</evidence>
<dbReference type="GO" id="GO:0000155">
    <property type="term" value="F:phosphorelay sensor kinase activity"/>
    <property type="evidence" value="ECO:0007669"/>
    <property type="project" value="InterPro"/>
</dbReference>
<keyword evidence="9 17" id="KW-0418">Kinase</keyword>
<dbReference type="InterPro" id="IPR003660">
    <property type="entry name" value="HAMP_dom"/>
</dbReference>
<feature type="transmembrane region" description="Helical" evidence="14">
    <location>
        <begin position="48"/>
        <end position="69"/>
    </location>
</feature>
<evidence type="ECO:0000256" key="5">
    <source>
        <dbReference type="ARBA" id="ARBA00022553"/>
    </source>
</evidence>
<dbReference type="CDD" id="cd00075">
    <property type="entry name" value="HATPase"/>
    <property type="match status" value="1"/>
</dbReference>
<evidence type="ECO:0000256" key="4">
    <source>
        <dbReference type="ARBA" id="ARBA00022475"/>
    </source>
</evidence>
<reference evidence="17 18" key="1">
    <citation type="journal article" date="2014" name="Int. J. Syst. Evol. Microbiol.">
        <title>Complete genome sequence of Corynebacterium casei LMG S-19264T (=DSM 44701T), isolated from a smear-ripened cheese.</title>
        <authorList>
            <consortium name="US DOE Joint Genome Institute (JGI-PGF)"/>
            <person name="Walter F."/>
            <person name="Albersmeier A."/>
            <person name="Kalinowski J."/>
            <person name="Ruckert C."/>
        </authorList>
    </citation>
    <scope>NUCLEOTIDE SEQUENCE [LARGE SCALE GENOMIC DNA]</scope>
    <source>
        <strain evidence="17 18">CGMCC 1.15286</strain>
    </source>
</reference>
<dbReference type="GO" id="GO:0005886">
    <property type="term" value="C:plasma membrane"/>
    <property type="evidence" value="ECO:0007669"/>
    <property type="project" value="UniProtKB-SubCell"/>
</dbReference>
<evidence type="ECO:0000256" key="14">
    <source>
        <dbReference type="SAM" id="Phobius"/>
    </source>
</evidence>
<dbReference type="PANTHER" id="PTHR45528:SF1">
    <property type="entry name" value="SENSOR HISTIDINE KINASE CPXA"/>
    <property type="match status" value="1"/>
</dbReference>
<accession>A0A917HAY0</accession>
<sequence>MDVQRKRILLLIGAVAAFIIVLVGRAVLSVLIQIEPYDYPLIWMVEHIGSGPIMLVTGLLLFAIFYFGMRDRMRNSKQRTSKAERELEQLEARGSGTGLFRTLRWRFLLIFIVSMVITGCLLVIGHAFISYLIFKDPHNPGLKWIINNVGSPILMTISGILLFFIVFYLTTSSMIGYLKQITTGLQEIAKGQLDHSIPVKTTDELGLLAHNINRMSRQLSLSIEEERNAEKAKNDLITGVSHDLRTPLTSILGFLEAIEDDRYKDEVELRYYVNIAHEKSRGLKRLIDDLFEYTKYNNQDELDIRELDLIGFLRQLAEEFVPSLTKADMVCRIDAPDGAMLIAADGESLVRAFENLIANAINYGSQGKYLDIRVSMEDQQAIVAFANYGEPIPKQELPRLFERFYRVEQSRSKHTGGSGLGLAIVKSIVERHQGSISVRSSKKETVFEIRLPLQP</sequence>
<dbReference type="SUPFAM" id="SSF158472">
    <property type="entry name" value="HAMP domain-like"/>
    <property type="match status" value="1"/>
</dbReference>
<dbReference type="FunFam" id="3.30.565.10:FF:000013">
    <property type="entry name" value="Two-component sensor histidine kinase"/>
    <property type="match status" value="1"/>
</dbReference>
<evidence type="ECO:0000259" key="16">
    <source>
        <dbReference type="PROSITE" id="PS50885"/>
    </source>
</evidence>
<dbReference type="SMART" id="SM00388">
    <property type="entry name" value="HisKA"/>
    <property type="match status" value="1"/>
</dbReference>
<evidence type="ECO:0000256" key="7">
    <source>
        <dbReference type="ARBA" id="ARBA00022692"/>
    </source>
</evidence>
<dbReference type="EMBL" id="BMHY01000005">
    <property type="protein sequence ID" value="GGG73436.1"/>
    <property type="molecule type" value="Genomic_DNA"/>
</dbReference>
<evidence type="ECO:0000256" key="2">
    <source>
        <dbReference type="ARBA" id="ARBA00004651"/>
    </source>
</evidence>
<dbReference type="Proteomes" id="UP000600247">
    <property type="component" value="Unassembled WGS sequence"/>
</dbReference>
<dbReference type="InterPro" id="IPR003594">
    <property type="entry name" value="HATPase_dom"/>
</dbReference>
<feature type="transmembrane region" description="Helical" evidence="14">
    <location>
        <begin position="107"/>
        <end position="133"/>
    </location>
</feature>
<keyword evidence="6" id="KW-0808">Transferase</keyword>
<evidence type="ECO:0000313" key="17">
    <source>
        <dbReference type="EMBL" id="GGG73436.1"/>
    </source>
</evidence>
<keyword evidence="4" id="KW-1003">Cell membrane</keyword>
<protein>
    <recommendedName>
        <fullName evidence="3">histidine kinase</fullName>
        <ecNumber evidence="3">2.7.13.3</ecNumber>
    </recommendedName>
</protein>
<dbReference type="PRINTS" id="PR00344">
    <property type="entry name" value="BCTRLSENSOR"/>
</dbReference>
<comment type="caution">
    <text evidence="17">The sequence shown here is derived from an EMBL/GenBank/DDBJ whole genome shotgun (WGS) entry which is preliminary data.</text>
</comment>
<dbReference type="FunFam" id="1.10.287.130:FF:000008">
    <property type="entry name" value="Two-component sensor histidine kinase"/>
    <property type="match status" value="1"/>
</dbReference>
<dbReference type="AlphaFoldDB" id="A0A917HAY0"/>
<dbReference type="InterPro" id="IPR036097">
    <property type="entry name" value="HisK_dim/P_sf"/>
</dbReference>